<dbReference type="InterPro" id="IPR003439">
    <property type="entry name" value="ABC_transporter-like_ATP-bd"/>
</dbReference>
<protein>
    <recommendedName>
        <fullName evidence="11">ABC transmembrane type-1 domain-containing protein</fullName>
    </recommendedName>
</protein>
<dbReference type="SUPFAM" id="SSF90123">
    <property type="entry name" value="ABC transporter transmembrane region"/>
    <property type="match status" value="1"/>
</dbReference>
<dbReference type="Gene3D" id="3.40.50.300">
    <property type="entry name" value="P-loop containing nucleotide triphosphate hydrolases"/>
    <property type="match status" value="1"/>
</dbReference>
<evidence type="ECO:0000256" key="2">
    <source>
        <dbReference type="ARBA" id="ARBA00007577"/>
    </source>
</evidence>
<dbReference type="AlphaFoldDB" id="A0ABD1FEY7"/>
<feature type="non-terminal residue" evidence="12">
    <location>
        <position position="429"/>
    </location>
</feature>
<dbReference type="PANTHER" id="PTHR43394:SF27">
    <property type="entry name" value="ATP-DEPENDENT TRANSLOCASE ABCB1-LIKE"/>
    <property type="match status" value="1"/>
</dbReference>
<dbReference type="Pfam" id="PF00664">
    <property type="entry name" value="ABC_membrane"/>
    <property type="match status" value="1"/>
</dbReference>
<keyword evidence="3" id="KW-0813">Transport</keyword>
<comment type="caution">
    <text evidence="12">The sequence shown here is derived from an EMBL/GenBank/DDBJ whole genome shotgun (WGS) entry which is preliminary data.</text>
</comment>
<comment type="similarity">
    <text evidence="2">Belongs to the ABC transporter superfamily. ABCB family. Multidrug resistance exporter (TC 3.A.1.201) subfamily.</text>
</comment>
<keyword evidence="4 10" id="KW-0812">Transmembrane</keyword>
<dbReference type="CDD" id="cd18577">
    <property type="entry name" value="ABC_6TM_Pgp_ABCB1_D1_like"/>
    <property type="match status" value="1"/>
</dbReference>
<feature type="transmembrane region" description="Helical" evidence="10">
    <location>
        <begin position="193"/>
        <end position="214"/>
    </location>
</feature>
<dbReference type="Proteomes" id="UP001566132">
    <property type="component" value="Unassembled WGS sequence"/>
</dbReference>
<comment type="subcellular location">
    <subcellularLocation>
        <location evidence="1">Membrane</location>
        <topology evidence="1">Multi-pass membrane protein</topology>
    </subcellularLocation>
</comment>
<evidence type="ECO:0000256" key="4">
    <source>
        <dbReference type="ARBA" id="ARBA00022692"/>
    </source>
</evidence>
<dbReference type="Gene3D" id="1.20.1560.10">
    <property type="entry name" value="ABC transporter type 1, transmembrane domain"/>
    <property type="match status" value="1"/>
</dbReference>
<feature type="domain" description="ABC transmembrane type-1" evidence="11">
    <location>
        <begin position="36"/>
        <end position="344"/>
    </location>
</feature>
<dbReference type="InterPro" id="IPR011527">
    <property type="entry name" value="ABC1_TM_dom"/>
</dbReference>
<feature type="transmembrane region" description="Helical" evidence="10">
    <location>
        <begin position="33"/>
        <end position="56"/>
    </location>
</feature>
<evidence type="ECO:0000313" key="13">
    <source>
        <dbReference type="Proteomes" id="UP001566132"/>
    </source>
</evidence>
<keyword evidence="5" id="KW-0677">Repeat</keyword>
<feature type="transmembrane region" description="Helical" evidence="10">
    <location>
        <begin position="92"/>
        <end position="116"/>
    </location>
</feature>
<proteinExistence type="inferred from homology"/>
<dbReference type="InterPro" id="IPR036640">
    <property type="entry name" value="ABC1_TM_sf"/>
</dbReference>
<evidence type="ECO:0000256" key="8">
    <source>
        <dbReference type="ARBA" id="ARBA00022989"/>
    </source>
</evidence>
<evidence type="ECO:0000256" key="10">
    <source>
        <dbReference type="SAM" id="Phobius"/>
    </source>
</evidence>
<feature type="transmembrane region" description="Helical" evidence="10">
    <location>
        <begin position="313"/>
        <end position="332"/>
    </location>
</feature>
<organism evidence="12 13">
    <name type="scientific">Hypothenemus hampei</name>
    <name type="common">Coffee berry borer</name>
    <dbReference type="NCBI Taxonomy" id="57062"/>
    <lineage>
        <taxon>Eukaryota</taxon>
        <taxon>Metazoa</taxon>
        <taxon>Ecdysozoa</taxon>
        <taxon>Arthropoda</taxon>
        <taxon>Hexapoda</taxon>
        <taxon>Insecta</taxon>
        <taxon>Pterygota</taxon>
        <taxon>Neoptera</taxon>
        <taxon>Endopterygota</taxon>
        <taxon>Coleoptera</taxon>
        <taxon>Polyphaga</taxon>
        <taxon>Cucujiformia</taxon>
        <taxon>Curculionidae</taxon>
        <taxon>Scolytinae</taxon>
        <taxon>Hypothenemus</taxon>
    </lineage>
</organism>
<sequence>MGEADAFIKKSSTESKDVPYYRLYRYATLLDKLLIAIGMVGSILCGILQPYLMILFGDVSGVILDYATAISQNLTDEERAEARDTLYSGTQYFAIMTSVCSLIIIVSTYIAVVFLTKSSLRQTFKMRKLFLHKTLHQDIAWYDRNQTGDFASVITDNIPKIEDGMGEKVGMVVFLSTTCVAGIVLALVRGWKLALVCLAGLPLQIFIMAGIAWFTAKHCKQEMAAYSSAGAVAEEVLSSIRTVVAFEGQDKEARRYEKFVKQAETNNIKRCLFNAVNQGFVWFLTYACFALSFWYGVSLVIEERSLPPEERVYTPANMISVFFCALMANWNFGTVGPYLEVFGMASGSAFKVFQVLDSDSEMLKNKVSGKNPNFKSVIEFKNVQFRYPSREDVQVLKNVSMNIAFGETVALVGHSGSGKSTIVQLLQRF</sequence>
<feature type="transmembrane region" description="Helical" evidence="10">
    <location>
        <begin position="169"/>
        <end position="187"/>
    </location>
</feature>
<dbReference type="SUPFAM" id="SSF52540">
    <property type="entry name" value="P-loop containing nucleoside triphosphate hydrolases"/>
    <property type="match status" value="1"/>
</dbReference>
<evidence type="ECO:0000259" key="11">
    <source>
        <dbReference type="PROSITE" id="PS50929"/>
    </source>
</evidence>
<dbReference type="GO" id="GO:0005524">
    <property type="term" value="F:ATP binding"/>
    <property type="evidence" value="ECO:0007669"/>
    <property type="project" value="UniProtKB-KW"/>
</dbReference>
<accession>A0ABD1FEY7</accession>
<evidence type="ECO:0000256" key="1">
    <source>
        <dbReference type="ARBA" id="ARBA00004141"/>
    </source>
</evidence>
<gene>
    <name evidence="12" type="ORF">ABEB36_001558</name>
</gene>
<evidence type="ECO:0000256" key="9">
    <source>
        <dbReference type="ARBA" id="ARBA00023136"/>
    </source>
</evidence>
<name>A0ABD1FEY7_HYPHA</name>
<dbReference type="Pfam" id="PF00005">
    <property type="entry name" value="ABC_tran"/>
    <property type="match status" value="1"/>
</dbReference>
<keyword evidence="6" id="KW-0547">Nucleotide-binding</keyword>
<dbReference type="GO" id="GO:0016020">
    <property type="term" value="C:membrane"/>
    <property type="evidence" value="ECO:0007669"/>
    <property type="project" value="UniProtKB-SubCell"/>
</dbReference>
<evidence type="ECO:0000256" key="5">
    <source>
        <dbReference type="ARBA" id="ARBA00022737"/>
    </source>
</evidence>
<evidence type="ECO:0000313" key="12">
    <source>
        <dbReference type="EMBL" id="KAL1517849.1"/>
    </source>
</evidence>
<feature type="transmembrane region" description="Helical" evidence="10">
    <location>
        <begin position="279"/>
        <end position="301"/>
    </location>
</feature>
<reference evidence="12 13" key="1">
    <citation type="submission" date="2024-05" db="EMBL/GenBank/DDBJ databases">
        <title>Genetic variation in Jamaican populations of the coffee berry borer (Hypothenemus hampei).</title>
        <authorList>
            <person name="Errbii M."/>
            <person name="Myrie A."/>
        </authorList>
    </citation>
    <scope>NUCLEOTIDE SEQUENCE [LARGE SCALE GENOMIC DNA]</scope>
    <source>
        <strain evidence="12">JA-Hopewell-2020-01-JO</strain>
        <tissue evidence="12">Whole body</tissue>
    </source>
</reference>
<keyword evidence="13" id="KW-1185">Reference proteome</keyword>
<keyword evidence="7" id="KW-0067">ATP-binding</keyword>
<dbReference type="InterPro" id="IPR027417">
    <property type="entry name" value="P-loop_NTPase"/>
</dbReference>
<evidence type="ECO:0000256" key="3">
    <source>
        <dbReference type="ARBA" id="ARBA00022448"/>
    </source>
</evidence>
<dbReference type="InterPro" id="IPR039421">
    <property type="entry name" value="Type_1_exporter"/>
</dbReference>
<dbReference type="EMBL" id="JBDJPC010000001">
    <property type="protein sequence ID" value="KAL1517849.1"/>
    <property type="molecule type" value="Genomic_DNA"/>
</dbReference>
<dbReference type="PANTHER" id="PTHR43394">
    <property type="entry name" value="ATP-DEPENDENT PERMEASE MDL1, MITOCHONDRIAL"/>
    <property type="match status" value="1"/>
</dbReference>
<evidence type="ECO:0000256" key="6">
    <source>
        <dbReference type="ARBA" id="ARBA00022741"/>
    </source>
</evidence>
<evidence type="ECO:0000256" key="7">
    <source>
        <dbReference type="ARBA" id="ARBA00022840"/>
    </source>
</evidence>
<dbReference type="FunFam" id="1.20.1560.10:FF:000018">
    <property type="entry name" value="ATP-binding cassette subfamily B member 11"/>
    <property type="match status" value="1"/>
</dbReference>
<keyword evidence="9 10" id="KW-0472">Membrane</keyword>
<keyword evidence="8 10" id="KW-1133">Transmembrane helix</keyword>
<dbReference type="PROSITE" id="PS50929">
    <property type="entry name" value="ABC_TM1F"/>
    <property type="match status" value="1"/>
</dbReference>